<keyword evidence="2" id="KW-1133">Transmembrane helix</keyword>
<keyword evidence="2" id="KW-0472">Membrane</keyword>
<dbReference type="WBParaSite" id="PEQ_0000525501-mRNA-1">
    <property type="protein sequence ID" value="PEQ_0000525501-mRNA-1"/>
    <property type="gene ID" value="PEQ_0000525501"/>
</dbReference>
<evidence type="ECO:0000313" key="3">
    <source>
        <dbReference type="Proteomes" id="UP000887564"/>
    </source>
</evidence>
<keyword evidence="1" id="KW-0808">Transferase</keyword>
<dbReference type="Gene3D" id="3.40.50.2000">
    <property type="entry name" value="Glycogen Phosphorylase B"/>
    <property type="match status" value="1"/>
</dbReference>
<dbReference type="Proteomes" id="UP000887564">
    <property type="component" value="Unplaced"/>
</dbReference>
<keyword evidence="2" id="KW-0812">Transmembrane</keyword>
<reference evidence="4" key="1">
    <citation type="submission" date="2022-11" db="UniProtKB">
        <authorList>
            <consortium name="WormBaseParasite"/>
        </authorList>
    </citation>
    <scope>IDENTIFICATION</scope>
</reference>
<dbReference type="Pfam" id="PF00201">
    <property type="entry name" value="UDPGT"/>
    <property type="match status" value="1"/>
</dbReference>
<protein>
    <submittedName>
        <fullName evidence="4">Glucuronosyltransferase</fullName>
    </submittedName>
</protein>
<keyword evidence="3" id="KW-1185">Reference proteome</keyword>
<name>A0A914RG12_PAREQ</name>
<dbReference type="SUPFAM" id="SSF53756">
    <property type="entry name" value="UDP-Glycosyltransferase/glycogen phosphorylase"/>
    <property type="match status" value="1"/>
</dbReference>
<dbReference type="GO" id="GO:0008194">
    <property type="term" value="F:UDP-glycosyltransferase activity"/>
    <property type="evidence" value="ECO:0007669"/>
    <property type="project" value="InterPro"/>
</dbReference>
<evidence type="ECO:0000256" key="1">
    <source>
        <dbReference type="ARBA" id="ARBA00022679"/>
    </source>
</evidence>
<organism evidence="3 4">
    <name type="scientific">Parascaris equorum</name>
    <name type="common">Equine roundworm</name>
    <dbReference type="NCBI Taxonomy" id="6256"/>
    <lineage>
        <taxon>Eukaryota</taxon>
        <taxon>Metazoa</taxon>
        <taxon>Ecdysozoa</taxon>
        <taxon>Nematoda</taxon>
        <taxon>Chromadorea</taxon>
        <taxon>Rhabditida</taxon>
        <taxon>Spirurina</taxon>
        <taxon>Ascaridomorpha</taxon>
        <taxon>Ascaridoidea</taxon>
        <taxon>Ascarididae</taxon>
        <taxon>Parascaris</taxon>
    </lineage>
</organism>
<feature type="transmembrane region" description="Helical" evidence="2">
    <location>
        <begin position="102"/>
        <end position="120"/>
    </location>
</feature>
<evidence type="ECO:0000313" key="4">
    <source>
        <dbReference type="WBParaSite" id="PEQ_0000525501-mRNA-1"/>
    </source>
</evidence>
<evidence type="ECO:0000256" key="2">
    <source>
        <dbReference type="SAM" id="Phobius"/>
    </source>
</evidence>
<sequence>MPSHVRVLKWAPQFDILSHNKTVLFISHAGSLSKVRYFLNVHNEVQQLSTGFARSLNKLSLDGEKLLRVSLSEAVFWTNRSLRIGSRKPTFKRKGMFLSSTTYFYLPHLFGVLFAIVISYKL</sequence>
<proteinExistence type="predicted"/>
<dbReference type="AlphaFoldDB" id="A0A914RG12"/>
<dbReference type="InterPro" id="IPR002213">
    <property type="entry name" value="UDP_glucos_trans"/>
</dbReference>
<accession>A0A914RG12</accession>